<dbReference type="Gene3D" id="1.10.30.50">
    <property type="match status" value="1"/>
</dbReference>
<sequence length="106" mass="13063">MTPEILKQIRTEIKDDSLIKFYHSKQWQSVRHERLRLDHYECQVCKTQGKHTHSTTVHHIEHVRDKPMLALELKNTETICRMHHNMEHPEKLQEFHKDKFENQERW</sequence>
<name>A0A0R1K743_9LACO</name>
<dbReference type="STRING" id="1423775.FD03_GL000592"/>
<dbReference type="GO" id="GO:0003676">
    <property type="term" value="F:nucleic acid binding"/>
    <property type="evidence" value="ECO:0007669"/>
    <property type="project" value="InterPro"/>
</dbReference>
<evidence type="ECO:0000313" key="2">
    <source>
        <dbReference type="EMBL" id="KRK79462.1"/>
    </source>
</evidence>
<dbReference type="InterPro" id="IPR002711">
    <property type="entry name" value="HNH"/>
</dbReference>
<comment type="caution">
    <text evidence="2">The sequence shown here is derived from an EMBL/GenBank/DDBJ whole genome shotgun (WGS) entry which is preliminary data.</text>
</comment>
<dbReference type="AlphaFoldDB" id="A0A0R1K743"/>
<protein>
    <recommendedName>
        <fullName evidence="1">HNH domain-containing protein</fullName>
    </recommendedName>
</protein>
<evidence type="ECO:0000313" key="3">
    <source>
        <dbReference type="Proteomes" id="UP000051248"/>
    </source>
</evidence>
<proteinExistence type="predicted"/>
<gene>
    <name evidence="2" type="ORF">FD03_GL000592</name>
</gene>
<keyword evidence="3" id="KW-1185">Reference proteome</keyword>
<feature type="domain" description="HNH" evidence="1">
    <location>
        <begin position="42"/>
        <end position="89"/>
    </location>
</feature>
<dbReference type="EMBL" id="AZDZ01000014">
    <property type="protein sequence ID" value="KRK79462.1"/>
    <property type="molecule type" value="Genomic_DNA"/>
</dbReference>
<dbReference type="Pfam" id="PF01844">
    <property type="entry name" value="HNH"/>
    <property type="match status" value="1"/>
</dbReference>
<dbReference type="GO" id="GO:0004519">
    <property type="term" value="F:endonuclease activity"/>
    <property type="evidence" value="ECO:0007669"/>
    <property type="project" value="InterPro"/>
</dbReference>
<dbReference type="GO" id="GO:0008270">
    <property type="term" value="F:zinc ion binding"/>
    <property type="evidence" value="ECO:0007669"/>
    <property type="project" value="InterPro"/>
</dbReference>
<reference evidence="2 3" key="1">
    <citation type="journal article" date="2015" name="Genome Announc.">
        <title>Expanding the biotechnology potential of lactobacilli through comparative genomics of 213 strains and associated genera.</title>
        <authorList>
            <person name="Sun Z."/>
            <person name="Harris H.M."/>
            <person name="McCann A."/>
            <person name="Guo C."/>
            <person name="Argimon S."/>
            <person name="Zhang W."/>
            <person name="Yang X."/>
            <person name="Jeffery I.B."/>
            <person name="Cooney J.C."/>
            <person name="Kagawa T.F."/>
            <person name="Liu W."/>
            <person name="Song Y."/>
            <person name="Salvetti E."/>
            <person name="Wrobel A."/>
            <person name="Rasinkangas P."/>
            <person name="Parkhill J."/>
            <person name="Rea M.C."/>
            <person name="O'Sullivan O."/>
            <person name="Ritari J."/>
            <person name="Douillard F.P."/>
            <person name="Paul Ross R."/>
            <person name="Yang R."/>
            <person name="Briner A.E."/>
            <person name="Felis G.E."/>
            <person name="de Vos W.M."/>
            <person name="Barrangou R."/>
            <person name="Klaenhammer T.R."/>
            <person name="Caufield P.W."/>
            <person name="Cui Y."/>
            <person name="Zhang H."/>
            <person name="O'Toole P.W."/>
        </authorList>
    </citation>
    <scope>NUCLEOTIDE SEQUENCE [LARGE SCALE GENOMIC DNA]</scope>
    <source>
        <strain evidence="2 3">DSM 19682</strain>
    </source>
</reference>
<dbReference type="eggNOG" id="COG1403">
    <property type="taxonomic scope" value="Bacteria"/>
</dbReference>
<accession>A0A0R1K743</accession>
<dbReference type="Proteomes" id="UP000051248">
    <property type="component" value="Unassembled WGS sequence"/>
</dbReference>
<dbReference type="PATRIC" id="fig|1423775.4.peg.604"/>
<evidence type="ECO:0000259" key="1">
    <source>
        <dbReference type="Pfam" id="PF01844"/>
    </source>
</evidence>
<organism evidence="2 3">
    <name type="scientific">Companilactobacillus nodensis DSM 19682 = JCM 14932 = NBRC 107160</name>
    <dbReference type="NCBI Taxonomy" id="1423775"/>
    <lineage>
        <taxon>Bacteria</taxon>
        <taxon>Bacillati</taxon>
        <taxon>Bacillota</taxon>
        <taxon>Bacilli</taxon>
        <taxon>Lactobacillales</taxon>
        <taxon>Lactobacillaceae</taxon>
        <taxon>Companilactobacillus</taxon>
    </lineage>
</organism>